<feature type="transmembrane region" description="Helical" evidence="1">
    <location>
        <begin position="324"/>
        <end position="341"/>
    </location>
</feature>
<keyword evidence="1" id="KW-0812">Transmembrane</keyword>
<gene>
    <name evidence="2" type="ORF">INF35_02270</name>
</gene>
<dbReference type="Proteomes" id="UP000768567">
    <property type="component" value="Unassembled WGS sequence"/>
</dbReference>
<feature type="transmembrane region" description="Helical" evidence="1">
    <location>
        <begin position="298"/>
        <end position="318"/>
    </location>
</feature>
<organism evidence="2 3">
    <name type="scientific">Gemmiger gallinarum</name>
    <dbReference type="NCBI Taxonomy" id="2779354"/>
    <lineage>
        <taxon>Bacteria</taxon>
        <taxon>Bacillati</taxon>
        <taxon>Bacillota</taxon>
        <taxon>Clostridia</taxon>
        <taxon>Eubacteriales</taxon>
        <taxon>Gemmiger</taxon>
    </lineage>
</organism>
<proteinExistence type="predicted"/>
<keyword evidence="3" id="KW-1185">Reference proteome</keyword>
<feature type="transmembrane region" description="Helical" evidence="1">
    <location>
        <begin position="171"/>
        <end position="188"/>
    </location>
</feature>
<evidence type="ECO:0000256" key="1">
    <source>
        <dbReference type="SAM" id="Phobius"/>
    </source>
</evidence>
<dbReference type="EMBL" id="JADCKC010000001">
    <property type="protein sequence ID" value="MBE5036615.1"/>
    <property type="molecule type" value="Genomic_DNA"/>
</dbReference>
<dbReference type="Pfam" id="PF19528">
    <property type="entry name" value="DUF6056"/>
    <property type="match status" value="1"/>
</dbReference>
<evidence type="ECO:0000313" key="2">
    <source>
        <dbReference type="EMBL" id="MBE5036615.1"/>
    </source>
</evidence>
<dbReference type="InterPro" id="IPR045691">
    <property type="entry name" value="DUF6056"/>
</dbReference>
<keyword evidence="1" id="KW-0472">Membrane</keyword>
<reference evidence="2 3" key="1">
    <citation type="submission" date="2020-10" db="EMBL/GenBank/DDBJ databases">
        <title>ChiBAC.</title>
        <authorList>
            <person name="Zenner C."/>
            <person name="Hitch T.C.A."/>
            <person name="Clavel T."/>
        </authorList>
    </citation>
    <scope>NUCLEOTIDE SEQUENCE [LARGE SCALE GENOMIC DNA]</scope>
    <source>
        <strain evidence="2 3">DSM 109015</strain>
    </source>
</reference>
<comment type="caution">
    <text evidence="2">The sequence shown here is derived from an EMBL/GenBank/DDBJ whole genome shotgun (WGS) entry which is preliminary data.</text>
</comment>
<feature type="transmembrane region" description="Helical" evidence="1">
    <location>
        <begin position="194"/>
        <end position="210"/>
    </location>
</feature>
<keyword evidence="1" id="KW-1133">Transmembrane helix</keyword>
<dbReference type="RefSeq" id="WP_193499908.1">
    <property type="nucleotide sequence ID" value="NZ_JADCKC010000001.1"/>
</dbReference>
<feature type="transmembrane region" description="Helical" evidence="1">
    <location>
        <begin position="269"/>
        <end position="286"/>
    </location>
</feature>
<protein>
    <recommendedName>
        <fullName evidence="4">Glucosyl transferase GtrII</fullName>
    </recommendedName>
</protein>
<accession>A0ABR9R0I3</accession>
<feature type="transmembrane region" description="Helical" evidence="1">
    <location>
        <begin position="348"/>
        <end position="369"/>
    </location>
</feature>
<evidence type="ECO:0000313" key="3">
    <source>
        <dbReference type="Proteomes" id="UP000768567"/>
    </source>
</evidence>
<name>A0ABR9R0I3_9FIRM</name>
<feature type="transmembrane region" description="Helical" evidence="1">
    <location>
        <begin position="217"/>
        <end position="235"/>
    </location>
</feature>
<feature type="transmembrane region" description="Helical" evidence="1">
    <location>
        <begin position="117"/>
        <end position="134"/>
    </location>
</feature>
<feature type="transmembrane region" description="Helical" evidence="1">
    <location>
        <begin position="85"/>
        <end position="105"/>
    </location>
</feature>
<evidence type="ECO:0008006" key="4">
    <source>
        <dbReference type="Google" id="ProtNLM"/>
    </source>
</evidence>
<sequence length="473" mass="52468">MSLGTKRRRTCFRLIAGLVFALMFLYNCLTPYIADDFTFAYAFDTGLRLESLPQLIQSLAFHYMEWTGRVVVKFFAQGFTMFPKIVFNVFNAAAYLGLGLVIYRLARGRRSDRYDVAAFLLIQVALWEISPAFGQTNLWMCGACNYLWASLGCLAFLLPWRYYLQKPFSSGKGMVIGMAAAGLFAGWLSENTSAGMLVCLVLCIAFLIWLKQKVPAWMISGFVGALAGFVILIAAPGNYNRADDFPDTTPFLTKYAVRFLDCVNMLWDNALPLLMVFAALYVLLWMQKASPAELAWPAILLLGGLGANFAMILSPFYYDRSSHGVFSLLTAACAACLVQFEGQRMRKLFAAGAACVTVVCLFDVVGASYDIASYWMMYHTRESLIVAEAAQNDGAAIVTYGIEPYTRWCGAYDLPDIRENGEDSIALARAKWYGVAELTADEVRTYPFPGHTNEAYEAGYEESIAASTQADSN</sequence>
<feature type="transmembrane region" description="Helical" evidence="1">
    <location>
        <begin position="12"/>
        <end position="34"/>
    </location>
</feature>
<feature type="transmembrane region" description="Helical" evidence="1">
    <location>
        <begin position="146"/>
        <end position="164"/>
    </location>
</feature>